<dbReference type="Gene3D" id="3.90.79.10">
    <property type="entry name" value="Nucleoside Triphosphate Pyrophosphohydrolase"/>
    <property type="match status" value="1"/>
</dbReference>
<dbReference type="Proteomes" id="UP001597273">
    <property type="component" value="Unassembled WGS sequence"/>
</dbReference>
<dbReference type="RefSeq" id="WP_204893822.1">
    <property type="nucleotide sequence ID" value="NZ_JBHUFW010000021.1"/>
</dbReference>
<sequence>MRDRAAAVLLKENQIALIKRSWKDETYFVFPGGGIGEGETPEQAAEREVFEELGLVVKVRDCLVQEQYEGTQFFFGADILSGEFGSGKGEEFMDPERNRGKYEPVWLPIREMSNKDVRPQNAAVKLQKLLVGAHPANQER</sequence>
<feature type="domain" description="Nudix hydrolase" evidence="3">
    <location>
        <begin position="1"/>
        <end position="130"/>
    </location>
</feature>
<evidence type="ECO:0000259" key="3">
    <source>
        <dbReference type="PROSITE" id="PS51462"/>
    </source>
</evidence>
<organism evidence="4 5">
    <name type="scientific">Planococcus chinensis</name>
    <dbReference type="NCBI Taxonomy" id="272917"/>
    <lineage>
        <taxon>Bacteria</taxon>
        <taxon>Bacillati</taxon>
        <taxon>Bacillota</taxon>
        <taxon>Bacilli</taxon>
        <taxon>Bacillales</taxon>
        <taxon>Caryophanaceae</taxon>
        <taxon>Planococcus</taxon>
    </lineage>
</organism>
<keyword evidence="1 2" id="KW-0378">Hydrolase</keyword>
<name>A0ABW4QM03_9BACL</name>
<dbReference type="PANTHER" id="PTHR43736">
    <property type="entry name" value="ADP-RIBOSE PYROPHOSPHATASE"/>
    <property type="match status" value="1"/>
</dbReference>
<dbReference type="PROSITE" id="PS51462">
    <property type="entry name" value="NUDIX"/>
    <property type="match status" value="1"/>
</dbReference>
<dbReference type="SUPFAM" id="SSF55811">
    <property type="entry name" value="Nudix"/>
    <property type="match status" value="1"/>
</dbReference>
<dbReference type="CDD" id="cd04669">
    <property type="entry name" value="NUDIX_Hydrolase"/>
    <property type="match status" value="1"/>
</dbReference>
<accession>A0ABW4QM03</accession>
<protein>
    <submittedName>
        <fullName evidence="4">NUDIX domain-containing protein</fullName>
    </submittedName>
</protein>
<dbReference type="PRINTS" id="PR00502">
    <property type="entry name" value="NUDIXFAMILY"/>
</dbReference>
<dbReference type="InterPro" id="IPR015797">
    <property type="entry name" value="NUDIX_hydrolase-like_dom_sf"/>
</dbReference>
<evidence type="ECO:0000313" key="4">
    <source>
        <dbReference type="EMBL" id="MFD1864626.1"/>
    </source>
</evidence>
<gene>
    <name evidence="4" type="ORF">ACFSDB_17160</name>
</gene>
<dbReference type="PROSITE" id="PS00893">
    <property type="entry name" value="NUDIX_BOX"/>
    <property type="match status" value="1"/>
</dbReference>
<evidence type="ECO:0000256" key="2">
    <source>
        <dbReference type="RuleBase" id="RU003476"/>
    </source>
</evidence>
<dbReference type="InterPro" id="IPR020084">
    <property type="entry name" value="NUDIX_hydrolase_CS"/>
</dbReference>
<reference evidence="5" key="1">
    <citation type="journal article" date="2019" name="Int. J. Syst. Evol. Microbiol.">
        <title>The Global Catalogue of Microorganisms (GCM) 10K type strain sequencing project: providing services to taxonomists for standard genome sequencing and annotation.</title>
        <authorList>
            <consortium name="The Broad Institute Genomics Platform"/>
            <consortium name="The Broad Institute Genome Sequencing Center for Infectious Disease"/>
            <person name="Wu L."/>
            <person name="Ma J."/>
        </authorList>
    </citation>
    <scope>NUCLEOTIDE SEQUENCE [LARGE SCALE GENOMIC DNA]</scope>
    <source>
        <strain evidence="5">CGMCC 1.15475</strain>
    </source>
</reference>
<proteinExistence type="inferred from homology"/>
<dbReference type="InterPro" id="IPR020476">
    <property type="entry name" value="Nudix_hydrolase"/>
</dbReference>
<evidence type="ECO:0000313" key="5">
    <source>
        <dbReference type="Proteomes" id="UP001597273"/>
    </source>
</evidence>
<comment type="caution">
    <text evidence="4">The sequence shown here is derived from an EMBL/GenBank/DDBJ whole genome shotgun (WGS) entry which is preliminary data.</text>
</comment>
<dbReference type="Pfam" id="PF00293">
    <property type="entry name" value="NUDIX"/>
    <property type="match status" value="1"/>
</dbReference>
<keyword evidence="5" id="KW-1185">Reference proteome</keyword>
<dbReference type="PANTHER" id="PTHR43736:SF2">
    <property type="entry name" value="MUTT_NUDIX FAMILY PROTEIN"/>
    <property type="match status" value="1"/>
</dbReference>
<dbReference type="InterPro" id="IPR000086">
    <property type="entry name" value="NUDIX_hydrolase_dom"/>
</dbReference>
<evidence type="ECO:0000256" key="1">
    <source>
        <dbReference type="ARBA" id="ARBA00022801"/>
    </source>
</evidence>
<dbReference type="EMBL" id="JBHUFW010000021">
    <property type="protein sequence ID" value="MFD1864626.1"/>
    <property type="molecule type" value="Genomic_DNA"/>
</dbReference>
<comment type="similarity">
    <text evidence="2">Belongs to the Nudix hydrolase family.</text>
</comment>